<dbReference type="GO" id="GO:0005829">
    <property type="term" value="C:cytosol"/>
    <property type="evidence" value="ECO:0007669"/>
    <property type="project" value="TreeGrafter"/>
</dbReference>
<dbReference type="SUPFAM" id="SSF52954">
    <property type="entry name" value="Class II aaRS ABD-related"/>
    <property type="match status" value="1"/>
</dbReference>
<dbReference type="EC" id="6.1.1.15" evidence="12"/>
<dbReference type="InterPro" id="IPR004154">
    <property type="entry name" value="Anticodon-bd"/>
</dbReference>
<dbReference type="EMBL" id="JWJD01000009">
    <property type="protein sequence ID" value="KIH75566.1"/>
    <property type="molecule type" value="Genomic_DNA"/>
</dbReference>
<keyword evidence="4 12" id="KW-0436">Ligase</keyword>
<evidence type="ECO:0000256" key="4">
    <source>
        <dbReference type="ARBA" id="ARBA00022598"/>
    </source>
</evidence>
<keyword evidence="8 12" id="KW-0030">Aminoacyl-tRNA synthetase</keyword>
<comment type="similarity">
    <text evidence="11 12">Belongs to the class-II aminoacyl-tRNA synthetase family. ProS type 1 subfamily.</text>
</comment>
<dbReference type="InterPro" id="IPR002314">
    <property type="entry name" value="aa-tRNA-synt_IIb"/>
</dbReference>
<dbReference type="GO" id="GO:0005524">
    <property type="term" value="F:ATP binding"/>
    <property type="evidence" value="ECO:0007669"/>
    <property type="project" value="UniProtKB-UniRule"/>
</dbReference>
<dbReference type="GO" id="GO:0004827">
    <property type="term" value="F:proline-tRNA ligase activity"/>
    <property type="evidence" value="ECO:0007669"/>
    <property type="project" value="UniProtKB-UniRule"/>
</dbReference>
<evidence type="ECO:0000256" key="7">
    <source>
        <dbReference type="ARBA" id="ARBA00022917"/>
    </source>
</evidence>
<dbReference type="PANTHER" id="PTHR42753">
    <property type="entry name" value="MITOCHONDRIAL RIBOSOME PROTEIN L39/PROLYL-TRNA LIGASE FAMILY MEMBER"/>
    <property type="match status" value="1"/>
</dbReference>
<evidence type="ECO:0000256" key="8">
    <source>
        <dbReference type="ARBA" id="ARBA00023146"/>
    </source>
</evidence>
<dbReference type="RefSeq" id="WP_040100898.1">
    <property type="nucleotide sequence ID" value="NZ_JWJD01000009.1"/>
</dbReference>
<dbReference type="NCBIfam" id="TIGR00409">
    <property type="entry name" value="proS_fam_II"/>
    <property type="match status" value="1"/>
</dbReference>
<comment type="subcellular location">
    <subcellularLocation>
        <location evidence="1 12">Cytoplasm</location>
    </subcellularLocation>
</comment>
<dbReference type="Gene3D" id="3.40.50.800">
    <property type="entry name" value="Anticodon-binding domain"/>
    <property type="match status" value="1"/>
</dbReference>
<proteinExistence type="inferred from homology"/>
<dbReference type="InterPro" id="IPR044140">
    <property type="entry name" value="ProRS_anticodon_short"/>
</dbReference>
<comment type="catalytic activity">
    <reaction evidence="9 12">
        <text>tRNA(Pro) + L-proline + ATP = L-prolyl-tRNA(Pro) + AMP + diphosphate</text>
        <dbReference type="Rhea" id="RHEA:14305"/>
        <dbReference type="Rhea" id="RHEA-COMP:9700"/>
        <dbReference type="Rhea" id="RHEA-COMP:9702"/>
        <dbReference type="ChEBI" id="CHEBI:30616"/>
        <dbReference type="ChEBI" id="CHEBI:33019"/>
        <dbReference type="ChEBI" id="CHEBI:60039"/>
        <dbReference type="ChEBI" id="CHEBI:78442"/>
        <dbReference type="ChEBI" id="CHEBI:78532"/>
        <dbReference type="ChEBI" id="CHEBI:456215"/>
        <dbReference type="EC" id="6.1.1.15"/>
    </reaction>
</comment>
<keyword evidence="3 12" id="KW-0963">Cytoplasm</keyword>
<dbReference type="AlphaFoldDB" id="A0A0C2HF26"/>
<dbReference type="GO" id="GO:0002161">
    <property type="term" value="F:aminoacyl-tRNA deacylase activity"/>
    <property type="evidence" value="ECO:0007669"/>
    <property type="project" value="InterPro"/>
</dbReference>
<dbReference type="FunFam" id="3.30.930.10:FF:000043">
    <property type="entry name" value="Proline--tRNA ligase"/>
    <property type="match status" value="1"/>
</dbReference>
<dbReference type="SUPFAM" id="SSF55826">
    <property type="entry name" value="YbaK/ProRS associated domain"/>
    <property type="match status" value="1"/>
</dbReference>
<comment type="subunit">
    <text evidence="2 12">Homodimer.</text>
</comment>
<dbReference type="Gene3D" id="3.30.930.10">
    <property type="entry name" value="Bira Bifunctional Protein, Domain 2"/>
    <property type="match status" value="2"/>
</dbReference>
<dbReference type="CDD" id="cd00861">
    <property type="entry name" value="ProRS_anticodon_short"/>
    <property type="match status" value="1"/>
</dbReference>
<evidence type="ECO:0000256" key="3">
    <source>
        <dbReference type="ARBA" id="ARBA00022490"/>
    </source>
</evidence>
<dbReference type="InterPro" id="IPR007214">
    <property type="entry name" value="YbaK/aa-tRNA-synth-assoc-dom"/>
</dbReference>
<evidence type="ECO:0000256" key="6">
    <source>
        <dbReference type="ARBA" id="ARBA00022840"/>
    </source>
</evidence>
<dbReference type="InterPro" id="IPR045864">
    <property type="entry name" value="aa-tRNA-synth_II/BPL/LPL"/>
</dbReference>
<dbReference type="InterPro" id="IPR002316">
    <property type="entry name" value="Pro-tRNA-ligase_IIa"/>
</dbReference>
<sequence length="572" mass="63412">MRYSEYLLPTLKETPADAEVASHRLMLRAGMIRKVAAGIYNYLPLGLRSLRKVEQIVREEMNRAGAHELLMPMVVPAELWQESGRWQQYGRELLRLKDRKEADFCLGPTHEEVITDIVRNEVRSYRQLPLNLYQIQTKFRDEIRPRFGLMRGREFIMKDAYSFDLDDAGADGAYERMYQAYRRIFKRCGLNFRAVEADTGNIGGSSSHEFMVLAESGEDAIVSCDSCEYAANVEKAELRVPESQMPAPSEDLTKVLTPARKSVEDVAAFLKTTPQRLVKTLIVQTDKGETLAVLLRGDRELNDIKLCRLLDCAWIEMAGEDVVLKATGAPNGFAGPVGLKLRIFADREVQAMADFITGANDKDAHYTGVNLGRDCEVETFADLRKAVAGDPCPRCAGKLEVWRGIEVGHVFKLGTKYSESLGAVVLDDQGRERLLVMGCYGIGIGRTLASAIEQNHDADGIIWPLPIAPFEVLVVMLNPNDAEVKAAAEKLYGELRERGVEVLLDDRDERPGAKFKDADLLGIPVRLTVGARGLKEGQVEVKLRAGGAVAMLPVASAAGDVARRVDLERSGQ</sequence>
<dbReference type="NCBIfam" id="NF006625">
    <property type="entry name" value="PRK09194.1"/>
    <property type="match status" value="1"/>
</dbReference>
<keyword evidence="5 12" id="KW-0547">Nucleotide-binding</keyword>
<dbReference type="PROSITE" id="PS50862">
    <property type="entry name" value="AA_TRNA_LIGASE_II"/>
    <property type="match status" value="1"/>
</dbReference>
<dbReference type="InterPro" id="IPR050062">
    <property type="entry name" value="Pro-tRNA_synthetase"/>
</dbReference>
<evidence type="ECO:0000256" key="12">
    <source>
        <dbReference type="HAMAP-Rule" id="MF_01569"/>
    </source>
</evidence>
<dbReference type="HAMAP" id="MF_01569">
    <property type="entry name" value="Pro_tRNA_synth_type1"/>
    <property type="match status" value="1"/>
</dbReference>
<dbReference type="InterPro" id="IPR036754">
    <property type="entry name" value="YbaK/aa-tRNA-synt-asso_dom_sf"/>
</dbReference>
<evidence type="ECO:0000256" key="10">
    <source>
        <dbReference type="ARBA" id="ARBA00053664"/>
    </source>
</evidence>
<evidence type="ECO:0000256" key="2">
    <source>
        <dbReference type="ARBA" id="ARBA00011738"/>
    </source>
</evidence>
<dbReference type="InterPro" id="IPR006195">
    <property type="entry name" value="aa-tRNA-synth_II"/>
</dbReference>
<evidence type="ECO:0000313" key="14">
    <source>
        <dbReference type="EMBL" id="KIH75566.1"/>
    </source>
</evidence>
<name>A0A0C2HF26_9BACT</name>
<dbReference type="InterPro" id="IPR004500">
    <property type="entry name" value="Pro-tRNA-synth_IIa_bac-type"/>
</dbReference>
<dbReference type="InterPro" id="IPR033730">
    <property type="entry name" value="ProRS_core_prok"/>
</dbReference>
<dbReference type="CDD" id="cd04334">
    <property type="entry name" value="ProRS-INS"/>
    <property type="match status" value="1"/>
</dbReference>
<dbReference type="Pfam" id="PF04073">
    <property type="entry name" value="tRNA_edit"/>
    <property type="match status" value="1"/>
</dbReference>
<dbReference type="InterPro" id="IPR036621">
    <property type="entry name" value="Anticodon-bd_dom_sf"/>
</dbReference>
<protein>
    <recommendedName>
        <fullName evidence="12">Proline--tRNA ligase</fullName>
        <ecNumber evidence="12">6.1.1.15</ecNumber>
    </recommendedName>
    <alternativeName>
        <fullName evidence="12">Prolyl-tRNA synthetase</fullName>
        <shortName evidence="12">ProRS</shortName>
    </alternativeName>
</protein>
<dbReference type="PRINTS" id="PR01046">
    <property type="entry name" value="TRNASYNTHPRO"/>
</dbReference>
<organism evidence="14 15">
    <name type="scientific">Geoalkalibacter ferrihydriticus DSM 17813</name>
    <dbReference type="NCBI Taxonomy" id="1121915"/>
    <lineage>
        <taxon>Bacteria</taxon>
        <taxon>Pseudomonadati</taxon>
        <taxon>Thermodesulfobacteriota</taxon>
        <taxon>Desulfuromonadia</taxon>
        <taxon>Desulfuromonadales</taxon>
        <taxon>Geoalkalibacteraceae</taxon>
        <taxon>Geoalkalibacter</taxon>
    </lineage>
</organism>
<dbReference type="PANTHER" id="PTHR42753:SF2">
    <property type="entry name" value="PROLINE--TRNA LIGASE"/>
    <property type="match status" value="1"/>
</dbReference>
<dbReference type="Pfam" id="PF03129">
    <property type="entry name" value="HGTP_anticodon"/>
    <property type="match status" value="1"/>
</dbReference>
<dbReference type="Proteomes" id="UP000035068">
    <property type="component" value="Unassembled WGS sequence"/>
</dbReference>
<keyword evidence="7 12" id="KW-0648">Protein biosynthesis</keyword>
<keyword evidence="6 12" id="KW-0067">ATP-binding</keyword>
<dbReference type="FunFam" id="3.30.930.10:FF:000065">
    <property type="entry name" value="Proline--tRNA ligase"/>
    <property type="match status" value="1"/>
</dbReference>
<evidence type="ECO:0000313" key="15">
    <source>
        <dbReference type="Proteomes" id="UP000035068"/>
    </source>
</evidence>
<evidence type="ECO:0000256" key="11">
    <source>
        <dbReference type="ARBA" id="ARBA00060755"/>
    </source>
</evidence>
<accession>A0A0C2HF26</accession>
<evidence type="ECO:0000256" key="9">
    <source>
        <dbReference type="ARBA" id="ARBA00047671"/>
    </source>
</evidence>
<dbReference type="InterPro" id="IPR023717">
    <property type="entry name" value="Pro-tRNA-Synthase_IIa_type1"/>
</dbReference>
<evidence type="ECO:0000256" key="5">
    <source>
        <dbReference type="ARBA" id="ARBA00022741"/>
    </source>
</evidence>
<dbReference type="CDD" id="cd00779">
    <property type="entry name" value="ProRS_core_prok"/>
    <property type="match status" value="1"/>
</dbReference>
<evidence type="ECO:0000259" key="13">
    <source>
        <dbReference type="PROSITE" id="PS50862"/>
    </source>
</evidence>
<keyword evidence="15" id="KW-1185">Reference proteome</keyword>
<comment type="function">
    <text evidence="10 12">Catalyzes the attachment of proline to tRNA(Pro) in a two-step reaction: proline is first activated by ATP to form Pro-AMP and then transferred to the acceptor end of tRNA(Pro). As ProRS can inadvertently accommodate and process non-cognate amino acids such as alanine and cysteine, to avoid such errors it has two additional distinct editing activities against alanine. One activity is designated as 'pretransfer' editing and involves the tRNA(Pro)-independent hydrolysis of activated Ala-AMP. The other activity is designated 'posttransfer' editing and involves deacylation of mischarged Ala-tRNA(Pro). The misacylated Cys-tRNA(Pro) is not edited by ProRS.</text>
</comment>
<evidence type="ECO:0000256" key="1">
    <source>
        <dbReference type="ARBA" id="ARBA00004496"/>
    </source>
</evidence>
<comment type="caution">
    <text evidence="14">The sequence shown here is derived from an EMBL/GenBank/DDBJ whole genome shotgun (WGS) entry which is preliminary data.</text>
</comment>
<feature type="domain" description="Aminoacyl-transfer RNA synthetases class-II family profile" evidence="13">
    <location>
        <begin position="33"/>
        <end position="464"/>
    </location>
</feature>
<dbReference type="Pfam" id="PF00587">
    <property type="entry name" value="tRNA-synt_2b"/>
    <property type="match status" value="1"/>
</dbReference>
<dbReference type="PIRSF" id="PIRSF001535">
    <property type="entry name" value="ProRS_1"/>
    <property type="match status" value="1"/>
</dbReference>
<dbReference type="GO" id="GO:0006433">
    <property type="term" value="P:prolyl-tRNA aminoacylation"/>
    <property type="evidence" value="ECO:0007669"/>
    <property type="project" value="UniProtKB-UniRule"/>
</dbReference>
<reference evidence="14 15" key="1">
    <citation type="submission" date="2014-12" db="EMBL/GenBank/DDBJ databases">
        <title>Genomes of Geoalkalibacter ferrihydriticus and Geoalkalibacter subterraneus, two haloalkaliphilic metal-reducing members of the Geobacteraceae.</title>
        <authorList>
            <person name="Badalamenti J.P."/>
            <person name="Torres C.I."/>
            <person name="Krajmalnik-Brown R."/>
            <person name="Bond D.R."/>
        </authorList>
    </citation>
    <scope>NUCLEOTIDE SEQUENCE [LARGE SCALE GENOMIC DNA]</scope>
    <source>
        <strain evidence="14 15">DSM 17813</strain>
    </source>
</reference>
<comment type="domain">
    <text evidence="12">Consists of three domains: the N-terminal catalytic domain, the editing domain and the C-terminal anticodon-binding domain.</text>
</comment>
<gene>
    <name evidence="12" type="primary">proS</name>
    <name evidence="14" type="ORF">GFER_15570</name>
</gene>
<dbReference type="SUPFAM" id="SSF55681">
    <property type="entry name" value="Class II aaRS and biotin synthetases"/>
    <property type="match status" value="1"/>
</dbReference>